<feature type="region of interest" description="Disordered" evidence="6">
    <location>
        <begin position="78"/>
        <end position="106"/>
    </location>
</feature>
<dbReference type="PANTHER" id="PTHR11089:SF30">
    <property type="entry name" value="GUANINE NUCLEOTIDE-BINDING PROTEIN-LIKE 3 HOMOLOG"/>
    <property type="match status" value="1"/>
</dbReference>
<accession>A0A0C3PBU3</accession>
<evidence type="ECO:0000256" key="6">
    <source>
        <dbReference type="SAM" id="MobiDB-lite"/>
    </source>
</evidence>
<evidence type="ECO:0000256" key="5">
    <source>
        <dbReference type="ARBA" id="ARBA00023242"/>
    </source>
</evidence>
<keyword evidence="3" id="KW-0175">Coiled coil</keyword>
<feature type="region of interest" description="Disordered" evidence="6">
    <location>
        <begin position="487"/>
        <end position="528"/>
    </location>
</feature>
<keyword evidence="9" id="KW-1185">Reference proteome</keyword>
<dbReference type="InterPro" id="IPR030378">
    <property type="entry name" value="G_CP_dom"/>
</dbReference>
<keyword evidence="5" id="KW-0539">Nucleus</keyword>
<dbReference type="InterPro" id="IPR006073">
    <property type="entry name" value="GTP-bd"/>
</dbReference>
<dbReference type="PROSITE" id="PS51721">
    <property type="entry name" value="G_CP"/>
    <property type="match status" value="1"/>
</dbReference>
<evidence type="ECO:0000259" key="7">
    <source>
        <dbReference type="PROSITE" id="PS51721"/>
    </source>
</evidence>
<keyword evidence="4" id="KW-0342">GTP-binding</keyword>
<feature type="region of interest" description="Disordered" evidence="6">
    <location>
        <begin position="1"/>
        <end position="59"/>
    </location>
</feature>
<comment type="subcellular location">
    <subcellularLocation>
        <location evidence="1">Nucleus</location>
    </subcellularLocation>
</comment>
<evidence type="ECO:0000256" key="1">
    <source>
        <dbReference type="ARBA" id="ARBA00004123"/>
    </source>
</evidence>
<dbReference type="EMBL" id="KN840673">
    <property type="protein sequence ID" value="KIP02468.1"/>
    <property type="molecule type" value="Genomic_DNA"/>
</dbReference>
<dbReference type="FunFam" id="1.10.1580.10:FF:000002">
    <property type="entry name" value="Guanine nucleotide-binding protein-like 3 (nucleolar)-like"/>
    <property type="match status" value="1"/>
</dbReference>
<dbReference type="PANTHER" id="PTHR11089">
    <property type="entry name" value="GTP-BINDING PROTEIN-RELATED"/>
    <property type="match status" value="1"/>
</dbReference>
<dbReference type="STRING" id="745531.A0A0C3PBU3"/>
<dbReference type="Gene3D" id="3.40.50.300">
    <property type="entry name" value="P-loop containing nucleotide triphosphate hydrolases"/>
    <property type="match status" value="1"/>
</dbReference>
<protein>
    <recommendedName>
        <fullName evidence="7">CP-type G domain-containing protein</fullName>
    </recommendedName>
</protein>
<dbReference type="AlphaFoldDB" id="A0A0C3PBU3"/>
<dbReference type="Pfam" id="PF01926">
    <property type="entry name" value="MMR_HSR1"/>
    <property type="match status" value="1"/>
</dbReference>
<dbReference type="InterPro" id="IPR023179">
    <property type="entry name" value="GTP-bd_ortho_bundle_sf"/>
</dbReference>
<dbReference type="InterPro" id="IPR050755">
    <property type="entry name" value="TRAFAC_YlqF/YawG_RiboMat"/>
</dbReference>
<dbReference type="OrthoDB" id="444945at2759"/>
<keyword evidence="2" id="KW-0547">Nucleotide-binding</keyword>
<sequence>MGRNKIRKPEVPLRSKLKKDPGVPRLPALKQKSAEKMRAHASTTIKNAGPSVVDPDATMASEPTLSSLAALAASSSSMSLVDPSSSTSQHKDISASSGHKTQTKEQVRGHYVQALRQVIDESDIVLLVLDARDPEGCRSRLVEEEVRRRESEGKRLVFVLNKIDLIPKDNAQAWLRYLRHTTPTLPFRSASNNQRTNLSSATAPALVKLLKAYRPSVGAGGGKQAKQSVTVGVVGYPNVGKSSLINSLKRSKVCAVASTPGHTKSLQTIALERGLKIVDSPGVVFDDADDLVDSAGRPRPKGNGVLLRNVVRIEDLPDPIALVEEILERTDHETLTKIYSLPQIGSTLEFLTMLALVSGRLLKGGTPDVLSAARTVLSDWNHTKIPFFSIPPTVHPSSLPSMTAEGQIAPGAESVGQAQIVQQLAPAFSLPGFDFGGNDGMDVIEAADEGAFSPNAAEEEMFVEDSRLDDPKEMELDEAELSMMSTASVLSQKRARPRSTSPIPSSFSTANTSTAQDLDTRERQPKRFRRSHEIPAYDAPVHAYHLSTANPMNRRSLKKAAKKARRAGRVRAVGVDGGGMDVDDVGVEGTFLGES</sequence>
<evidence type="ECO:0000313" key="9">
    <source>
        <dbReference type="Proteomes" id="UP000053257"/>
    </source>
</evidence>
<evidence type="ECO:0000256" key="2">
    <source>
        <dbReference type="ARBA" id="ARBA00022741"/>
    </source>
</evidence>
<evidence type="ECO:0000256" key="4">
    <source>
        <dbReference type="ARBA" id="ARBA00023134"/>
    </source>
</evidence>
<feature type="compositionally biased region" description="Low complexity" evidence="6">
    <location>
        <begin position="78"/>
        <end position="88"/>
    </location>
</feature>
<dbReference type="GO" id="GO:0005730">
    <property type="term" value="C:nucleolus"/>
    <property type="evidence" value="ECO:0007669"/>
    <property type="project" value="TreeGrafter"/>
</dbReference>
<dbReference type="Proteomes" id="UP000053257">
    <property type="component" value="Unassembled WGS sequence"/>
</dbReference>
<proteinExistence type="predicted"/>
<evidence type="ECO:0000256" key="3">
    <source>
        <dbReference type="ARBA" id="ARBA00023054"/>
    </source>
</evidence>
<reference evidence="8 9" key="1">
    <citation type="journal article" date="2014" name="PLoS Genet.">
        <title>Analysis of the Phlebiopsis gigantea genome, transcriptome and secretome provides insight into its pioneer colonization strategies of wood.</title>
        <authorList>
            <person name="Hori C."/>
            <person name="Ishida T."/>
            <person name="Igarashi K."/>
            <person name="Samejima M."/>
            <person name="Suzuki H."/>
            <person name="Master E."/>
            <person name="Ferreira P."/>
            <person name="Ruiz-Duenas F.J."/>
            <person name="Held B."/>
            <person name="Canessa P."/>
            <person name="Larrondo L.F."/>
            <person name="Schmoll M."/>
            <person name="Druzhinina I.S."/>
            <person name="Kubicek C.P."/>
            <person name="Gaskell J.A."/>
            <person name="Kersten P."/>
            <person name="St John F."/>
            <person name="Glasner J."/>
            <person name="Sabat G."/>
            <person name="Splinter BonDurant S."/>
            <person name="Syed K."/>
            <person name="Yadav J."/>
            <person name="Mgbeahuruike A.C."/>
            <person name="Kovalchuk A."/>
            <person name="Asiegbu F.O."/>
            <person name="Lackner G."/>
            <person name="Hoffmeister D."/>
            <person name="Rencoret J."/>
            <person name="Gutierrez A."/>
            <person name="Sun H."/>
            <person name="Lindquist E."/>
            <person name="Barry K."/>
            <person name="Riley R."/>
            <person name="Grigoriev I.V."/>
            <person name="Henrissat B."/>
            <person name="Kues U."/>
            <person name="Berka R.M."/>
            <person name="Martinez A.T."/>
            <person name="Covert S.F."/>
            <person name="Blanchette R.A."/>
            <person name="Cullen D."/>
        </authorList>
    </citation>
    <scope>NUCLEOTIDE SEQUENCE [LARGE SCALE GENOMIC DNA]</scope>
    <source>
        <strain evidence="8 9">11061_1 CR5-6</strain>
    </source>
</reference>
<dbReference type="InterPro" id="IPR027417">
    <property type="entry name" value="P-loop_NTPase"/>
</dbReference>
<gene>
    <name evidence="8" type="ORF">PHLGIDRAFT_95962</name>
</gene>
<feature type="domain" description="CP-type G" evidence="7">
    <location>
        <begin position="112"/>
        <end position="286"/>
    </location>
</feature>
<dbReference type="HOGENOM" id="CLU_011106_5_5_1"/>
<dbReference type="SUPFAM" id="SSF52540">
    <property type="entry name" value="P-loop containing nucleoside triphosphate hydrolases"/>
    <property type="match status" value="1"/>
</dbReference>
<feature type="compositionally biased region" description="Polar residues" evidence="6">
    <location>
        <begin position="498"/>
        <end position="517"/>
    </location>
</feature>
<organism evidence="8 9">
    <name type="scientific">Phlebiopsis gigantea (strain 11061_1 CR5-6)</name>
    <name type="common">White-rot fungus</name>
    <name type="synonym">Peniophora gigantea</name>
    <dbReference type="NCBI Taxonomy" id="745531"/>
    <lineage>
        <taxon>Eukaryota</taxon>
        <taxon>Fungi</taxon>
        <taxon>Dikarya</taxon>
        <taxon>Basidiomycota</taxon>
        <taxon>Agaricomycotina</taxon>
        <taxon>Agaricomycetes</taxon>
        <taxon>Polyporales</taxon>
        <taxon>Phanerochaetaceae</taxon>
        <taxon>Phlebiopsis</taxon>
    </lineage>
</organism>
<feature type="compositionally biased region" description="Basic and acidic residues" evidence="6">
    <location>
        <begin position="518"/>
        <end position="528"/>
    </location>
</feature>
<name>A0A0C3PBU3_PHLG1</name>
<evidence type="ECO:0000313" key="8">
    <source>
        <dbReference type="EMBL" id="KIP02468.1"/>
    </source>
</evidence>
<feature type="compositionally biased region" description="Basic and acidic residues" evidence="6">
    <location>
        <begin position="7"/>
        <end position="22"/>
    </location>
</feature>
<dbReference type="GO" id="GO:0005525">
    <property type="term" value="F:GTP binding"/>
    <property type="evidence" value="ECO:0007669"/>
    <property type="project" value="UniProtKB-KW"/>
</dbReference>
<dbReference type="Gene3D" id="1.10.1580.10">
    <property type="match status" value="1"/>
</dbReference>